<dbReference type="InterPro" id="IPR011055">
    <property type="entry name" value="Dup_hybrid_motif"/>
</dbReference>
<reference evidence="4 5" key="1">
    <citation type="journal article" date="2015" name="Nature">
        <title>rRNA introns, odd ribosomes, and small enigmatic genomes across a large radiation of phyla.</title>
        <authorList>
            <person name="Brown C.T."/>
            <person name="Hug L.A."/>
            <person name="Thomas B.C."/>
            <person name="Sharon I."/>
            <person name="Castelle C.J."/>
            <person name="Singh A."/>
            <person name="Wilkins M.J."/>
            <person name="Williams K.H."/>
            <person name="Banfield J.F."/>
        </authorList>
    </citation>
    <scope>NUCLEOTIDE SEQUENCE [LARGE SCALE GENOMIC DNA]</scope>
</reference>
<evidence type="ECO:0000313" key="5">
    <source>
        <dbReference type="Proteomes" id="UP000034302"/>
    </source>
</evidence>
<keyword evidence="2" id="KW-0732">Signal</keyword>
<dbReference type="Gene3D" id="6.10.250.3150">
    <property type="match status" value="1"/>
</dbReference>
<dbReference type="EMBL" id="LBOV01000010">
    <property type="protein sequence ID" value="KKP43846.1"/>
    <property type="molecule type" value="Genomic_DNA"/>
</dbReference>
<dbReference type="SUPFAM" id="SSF51261">
    <property type="entry name" value="Duplicated hybrid motif"/>
    <property type="match status" value="1"/>
</dbReference>
<keyword evidence="1" id="KW-0175">Coiled coil</keyword>
<dbReference type="AlphaFoldDB" id="A0A0F9ZXZ0"/>
<evidence type="ECO:0000259" key="3">
    <source>
        <dbReference type="Pfam" id="PF01551"/>
    </source>
</evidence>
<gene>
    <name evidence="4" type="ORF">UR34_C0010G0011</name>
</gene>
<dbReference type="InterPro" id="IPR016047">
    <property type="entry name" value="M23ase_b-sheet_dom"/>
</dbReference>
<protein>
    <recommendedName>
        <fullName evidence="3">M23ase beta-sheet core domain-containing protein</fullName>
    </recommendedName>
</protein>
<comment type="caution">
    <text evidence="4">The sequence shown here is derived from an EMBL/GenBank/DDBJ whole genome shotgun (WGS) entry which is preliminary data.</text>
</comment>
<name>A0A0F9ZXZ0_9BACT</name>
<proteinExistence type="predicted"/>
<accession>A0A0F9ZXZ0</accession>
<evidence type="ECO:0000256" key="2">
    <source>
        <dbReference type="SAM" id="SignalP"/>
    </source>
</evidence>
<dbReference type="Proteomes" id="UP000034302">
    <property type="component" value="Unassembled WGS sequence"/>
</dbReference>
<organism evidence="4 5">
    <name type="scientific">candidate division WS6 bacterium GW2011_GWC1_33_20</name>
    <dbReference type="NCBI Taxonomy" id="1619089"/>
    <lineage>
        <taxon>Bacteria</taxon>
        <taxon>Candidatus Dojkabacteria</taxon>
    </lineage>
</organism>
<sequence>MKNVLKKITIYVLLFFFFFSQIPTTVYAAEACPTSMPIQERYLCLQKELEKLEKNQGTLEKSLKNEDYQQLSLKDKLTYITTQIAQKERIIATLQTEIAAKDIEISLLSKEIQQREDDLSLLSQEITILEQTVNERVTESYKFSFVSPFELFLDVKNIETILRKTKYLLETREKDKSSLKNYNSKVDTLEEEERLLAIEKADLQIKRNSVEEEENRLITEKASLDIQKIEKNSLLAESQRRENEYKTQLAEISSAISATDNIISDVALELFRQGLLGNGTPVVAGQVVGYQGHTGCSFGSHLHFEIRTSTGVKIDPRQFFSMNGRYLSSGTYSAMYRGAYITQYFSSYHSALDMVSTLEGNQNLETYTVPSGLCTAVDNYIRTRGTNQAYLTGEGAPVRAVAAGKVYYGTYSTNLPAYPSKYALVKHNDGRTSFYLHLR</sequence>
<feature type="coiled-coil region" evidence="1">
    <location>
        <begin position="105"/>
        <end position="132"/>
    </location>
</feature>
<evidence type="ECO:0000256" key="1">
    <source>
        <dbReference type="SAM" id="Coils"/>
    </source>
</evidence>
<feature type="domain" description="M23ase beta-sheet core" evidence="3">
    <location>
        <begin position="278"/>
        <end position="316"/>
    </location>
</feature>
<evidence type="ECO:0000313" key="4">
    <source>
        <dbReference type="EMBL" id="KKP43846.1"/>
    </source>
</evidence>
<feature type="chain" id="PRO_5002530703" description="M23ase beta-sheet core domain-containing protein" evidence="2">
    <location>
        <begin position="29"/>
        <end position="439"/>
    </location>
</feature>
<dbReference type="Gene3D" id="2.70.70.10">
    <property type="entry name" value="Glucose Permease (Domain IIA)"/>
    <property type="match status" value="1"/>
</dbReference>
<feature type="coiled-coil region" evidence="1">
    <location>
        <begin position="172"/>
        <end position="220"/>
    </location>
</feature>
<dbReference type="CDD" id="cd12797">
    <property type="entry name" value="M23_peptidase"/>
    <property type="match status" value="2"/>
</dbReference>
<dbReference type="Pfam" id="PF01551">
    <property type="entry name" value="Peptidase_M23"/>
    <property type="match status" value="1"/>
</dbReference>
<feature type="signal peptide" evidence="2">
    <location>
        <begin position="1"/>
        <end position="28"/>
    </location>
</feature>